<dbReference type="PANTHER" id="PTHR46401">
    <property type="entry name" value="GLYCOSYLTRANSFERASE WBBK-RELATED"/>
    <property type="match status" value="1"/>
</dbReference>
<dbReference type="SUPFAM" id="SSF53756">
    <property type="entry name" value="UDP-Glycosyltransferase/glycogen phosphorylase"/>
    <property type="match status" value="1"/>
</dbReference>
<sequence length="384" mass="41545">MTDPTPLRVAVDCSLLSSRNGGLGRYLRALLPRMMVNTGDEIEWYLYARSVSACAKLPDPARLRQDHLPVHPGRILSPILSLPYWCWLDKPDAFWAPAHRLPLWLPASTAGVVTIHDLAWARAPETLRHSTRLLDRNLMGHSVACAERVISVSEATAGDIATRWPKAQPRISVIHGAAEALPPPGPLADINPQLKKGGYFLFVGTPEPRKNLPRLLEGYARASKTQRNLPPLVIAGGHGWGGENLRALINQQELNGRIHLLGSVPDTQLATLYANALCLVMPSLYEGFGLPIVEALQAGLPVITSNTASMPEVAGPAGLLIDPLNTSSIAVGLQRIAQDSSLRTQLANAAGTQASRFCWDRAAEQTLAVLREAASAKRKTSSRN</sequence>
<feature type="domain" description="Glycosyl transferase family 1" evidence="2">
    <location>
        <begin position="195"/>
        <end position="350"/>
    </location>
</feature>
<comment type="caution">
    <text evidence="3">The sequence shown here is derived from an EMBL/GenBank/DDBJ whole genome shotgun (WGS) entry which is preliminary data.</text>
</comment>
<dbReference type="Gene3D" id="3.40.50.2000">
    <property type="entry name" value="Glycogen Phosphorylase B"/>
    <property type="match status" value="2"/>
</dbReference>
<dbReference type="InterPro" id="IPR001296">
    <property type="entry name" value="Glyco_trans_1"/>
</dbReference>
<dbReference type="Pfam" id="PF00534">
    <property type="entry name" value="Glycos_transf_1"/>
    <property type="match status" value="1"/>
</dbReference>
<evidence type="ECO:0000313" key="4">
    <source>
        <dbReference type="Proteomes" id="UP001273505"/>
    </source>
</evidence>
<organism evidence="3 4">
    <name type="scientific">Gilvimarinus gilvus</name>
    <dbReference type="NCBI Taxonomy" id="3058038"/>
    <lineage>
        <taxon>Bacteria</taxon>
        <taxon>Pseudomonadati</taxon>
        <taxon>Pseudomonadota</taxon>
        <taxon>Gammaproteobacteria</taxon>
        <taxon>Cellvibrionales</taxon>
        <taxon>Cellvibrionaceae</taxon>
        <taxon>Gilvimarinus</taxon>
    </lineage>
</organism>
<dbReference type="RefSeq" id="WP_302723506.1">
    <property type="nucleotide sequence ID" value="NZ_JAULRU010000617.1"/>
</dbReference>
<name>A0ABU4RVW7_9GAMM</name>
<reference evidence="3 4" key="1">
    <citation type="submission" date="2023-11" db="EMBL/GenBank/DDBJ databases">
        <title>Gilvimarinus fulvus sp. nov., isolated from the surface of Kelp.</title>
        <authorList>
            <person name="Sun Y.Y."/>
            <person name="Gong Y."/>
            <person name="Du Z.J."/>
        </authorList>
    </citation>
    <scope>NUCLEOTIDE SEQUENCE [LARGE SCALE GENOMIC DNA]</scope>
    <source>
        <strain evidence="3 4">SDUM040013</strain>
    </source>
</reference>
<keyword evidence="4" id="KW-1185">Reference proteome</keyword>
<keyword evidence="1" id="KW-0808">Transferase</keyword>
<dbReference type="CDD" id="cd03809">
    <property type="entry name" value="GT4_MtfB-like"/>
    <property type="match status" value="1"/>
</dbReference>
<evidence type="ECO:0000313" key="3">
    <source>
        <dbReference type="EMBL" id="MDX6849015.1"/>
    </source>
</evidence>
<protein>
    <submittedName>
        <fullName evidence="3">Glycosyltransferase family 1 protein</fullName>
    </submittedName>
</protein>
<dbReference type="EMBL" id="JAXAFO010000008">
    <property type="protein sequence ID" value="MDX6849015.1"/>
    <property type="molecule type" value="Genomic_DNA"/>
</dbReference>
<evidence type="ECO:0000259" key="2">
    <source>
        <dbReference type="Pfam" id="PF00534"/>
    </source>
</evidence>
<proteinExistence type="predicted"/>
<gene>
    <name evidence="3" type="ORF">SCD92_06560</name>
</gene>
<accession>A0ABU4RVW7</accession>
<evidence type="ECO:0000256" key="1">
    <source>
        <dbReference type="ARBA" id="ARBA00022679"/>
    </source>
</evidence>
<dbReference type="Proteomes" id="UP001273505">
    <property type="component" value="Unassembled WGS sequence"/>
</dbReference>
<dbReference type="PANTHER" id="PTHR46401:SF2">
    <property type="entry name" value="GLYCOSYLTRANSFERASE WBBK-RELATED"/>
    <property type="match status" value="1"/>
</dbReference>